<dbReference type="Pfam" id="PF12327">
    <property type="entry name" value="FtsZ_C"/>
    <property type="match status" value="1"/>
</dbReference>
<evidence type="ECO:0000259" key="5">
    <source>
        <dbReference type="SMART" id="SM00865"/>
    </source>
</evidence>
<proteinExistence type="inferred from homology"/>
<dbReference type="InterPro" id="IPR020805">
    <property type="entry name" value="Cell_div_FtsZ_CS"/>
</dbReference>
<dbReference type="InterPro" id="IPR008280">
    <property type="entry name" value="Tub_FtsZ_C"/>
</dbReference>
<evidence type="ECO:0000313" key="6">
    <source>
        <dbReference type="EMBL" id="GAF80931.1"/>
    </source>
</evidence>
<comment type="caution">
    <text evidence="6">The sequence shown here is derived from an EMBL/GenBank/DDBJ whole genome shotgun (WGS) entry which is preliminary data.</text>
</comment>
<protein>
    <recommendedName>
        <fullName evidence="7">Tubulin/FtsZ GTPase domain-containing protein</fullName>
    </recommendedName>
</protein>
<keyword evidence="2" id="KW-0547">Nucleotide-binding</keyword>
<feature type="domain" description="Tubulin/FtsZ 2-layer sandwich" evidence="5">
    <location>
        <begin position="139"/>
        <end position="209"/>
    </location>
</feature>
<dbReference type="GO" id="GO:0003924">
    <property type="term" value="F:GTPase activity"/>
    <property type="evidence" value="ECO:0007669"/>
    <property type="project" value="InterPro"/>
</dbReference>
<dbReference type="InterPro" id="IPR045061">
    <property type="entry name" value="FtsZ/CetZ"/>
</dbReference>
<dbReference type="SMART" id="SM00865">
    <property type="entry name" value="Tubulin_C"/>
    <property type="match status" value="1"/>
</dbReference>
<dbReference type="SMART" id="SM00864">
    <property type="entry name" value="Tubulin"/>
    <property type="match status" value="1"/>
</dbReference>
<dbReference type="InterPro" id="IPR036525">
    <property type="entry name" value="Tubulin/FtsZ_GTPase_sf"/>
</dbReference>
<feature type="non-terminal residue" evidence="6">
    <location>
        <position position="209"/>
    </location>
</feature>
<dbReference type="InterPro" id="IPR000158">
    <property type="entry name" value="Cell_div_FtsZ"/>
</dbReference>
<dbReference type="GO" id="GO:0005525">
    <property type="term" value="F:GTP binding"/>
    <property type="evidence" value="ECO:0007669"/>
    <property type="project" value="UniProtKB-KW"/>
</dbReference>
<dbReference type="PANTHER" id="PTHR30314:SF3">
    <property type="entry name" value="MITOCHONDRIAL DIVISION PROTEIN FSZA"/>
    <property type="match status" value="1"/>
</dbReference>
<dbReference type="InterPro" id="IPR037103">
    <property type="entry name" value="Tubulin/FtsZ-like_C"/>
</dbReference>
<dbReference type="PANTHER" id="PTHR30314">
    <property type="entry name" value="CELL DIVISION PROTEIN FTSZ-RELATED"/>
    <property type="match status" value="1"/>
</dbReference>
<dbReference type="SUPFAM" id="SSF52490">
    <property type="entry name" value="Tubulin nucleotide-binding domain-like"/>
    <property type="match status" value="1"/>
</dbReference>
<dbReference type="AlphaFoldDB" id="X0T0M0"/>
<dbReference type="GO" id="GO:0032153">
    <property type="term" value="C:cell division site"/>
    <property type="evidence" value="ECO:0007669"/>
    <property type="project" value="TreeGrafter"/>
</dbReference>
<dbReference type="InterPro" id="IPR003008">
    <property type="entry name" value="Tubulin_FtsZ_GTPase"/>
</dbReference>
<comment type="similarity">
    <text evidence="1">Belongs to the FtsZ family.</text>
</comment>
<dbReference type="PRINTS" id="PR00423">
    <property type="entry name" value="CELLDVISFTSZ"/>
</dbReference>
<dbReference type="Pfam" id="PF00091">
    <property type="entry name" value="Tubulin"/>
    <property type="match status" value="1"/>
</dbReference>
<name>X0T0M0_9ZZZZ</name>
<dbReference type="PROSITE" id="PS01135">
    <property type="entry name" value="FTSZ_2"/>
    <property type="match status" value="1"/>
</dbReference>
<dbReference type="EMBL" id="BARS01008585">
    <property type="protein sequence ID" value="GAF80931.1"/>
    <property type="molecule type" value="Genomic_DNA"/>
</dbReference>
<feature type="domain" description="Tubulin/FtsZ GTPase" evidence="4">
    <location>
        <begin position="1"/>
        <end position="137"/>
    </location>
</feature>
<dbReference type="Gene3D" id="3.40.50.1440">
    <property type="entry name" value="Tubulin/FtsZ, GTPase domain"/>
    <property type="match status" value="1"/>
</dbReference>
<dbReference type="InterPro" id="IPR024757">
    <property type="entry name" value="FtsZ_C"/>
</dbReference>
<reference evidence="6" key="1">
    <citation type="journal article" date="2014" name="Front. Microbiol.">
        <title>High frequency of phylogenetically diverse reductive dehalogenase-homologous genes in deep subseafloor sedimentary metagenomes.</title>
        <authorList>
            <person name="Kawai M."/>
            <person name="Futagami T."/>
            <person name="Toyoda A."/>
            <person name="Takaki Y."/>
            <person name="Nishi S."/>
            <person name="Hori S."/>
            <person name="Arai W."/>
            <person name="Tsubouchi T."/>
            <person name="Morono Y."/>
            <person name="Uchiyama I."/>
            <person name="Ito T."/>
            <person name="Fujiyama A."/>
            <person name="Inagaki F."/>
            <person name="Takami H."/>
        </authorList>
    </citation>
    <scope>NUCLEOTIDE SEQUENCE</scope>
    <source>
        <strain evidence="6">Expedition CK06-06</strain>
    </source>
</reference>
<evidence type="ECO:0008006" key="7">
    <source>
        <dbReference type="Google" id="ProtNLM"/>
    </source>
</evidence>
<sequence length="209" mass="21401">MGAGGDPETGRLAAEETQEEIMDLLSGVDMAFITAGMGGGTGTGAAPVIASLAREAGILTTGIVTRPFSFEGLTRAERAETGIANLSETVDAIITIANDRLLKVAPSDIPITQAFVLADDVLRQGVEGISDLITVPGMINLDFADIESVLRDAGTAMMGIGEGEGESKTKDAARVAISSPLLDGSIKGARKVIMNITGGPDLTLEAVTE</sequence>
<evidence type="ECO:0000256" key="1">
    <source>
        <dbReference type="ARBA" id="ARBA00009690"/>
    </source>
</evidence>
<evidence type="ECO:0000259" key="4">
    <source>
        <dbReference type="SMART" id="SM00864"/>
    </source>
</evidence>
<dbReference type="GO" id="GO:0051301">
    <property type="term" value="P:cell division"/>
    <property type="evidence" value="ECO:0007669"/>
    <property type="project" value="TreeGrafter"/>
</dbReference>
<organism evidence="6">
    <name type="scientific">marine sediment metagenome</name>
    <dbReference type="NCBI Taxonomy" id="412755"/>
    <lineage>
        <taxon>unclassified sequences</taxon>
        <taxon>metagenomes</taxon>
        <taxon>ecological metagenomes</taxon>
    </lineage>
</organism>
<gene>
    <name evidence="6" type="ORF">S01H1_16337</name>
</gene>
<dbReference type="GO" id="GO:0005737">
    <property type="term" value="C:cytoplasm"/>
    <property type="evidence" value="ECO:0007669"/>
    <property type="project" value="TreeGrafter"/>
</dbReference>
<accession>X0T0M0</accession>
<dbReference type="InterPro" id="IPR018316">
    <property type="entry name" value="Tubulin/FtsZ_2-layer-sand-dom"/>
</dbReference>
<dbReference type="Gene3D" id="3.30.1330.20">
    <property type="entry name" value="Tubulin/FtsZ, C-terminal domain"/>
    <property type="match status" value="1"/>
</dbReference>
<keyword evidence="3" id="KW-0342">GTP-binding</keyword>
<dbReference type="CDD" id="cd02201">
    <property type="entry name" value="FtsZ_type1"/>
    <property type="match status" value="1"/>
</dbReference>
<dbReference type="SUPFAM" id="SSF55307">
    <property type="entry name" value="Tubulin C-terminal domain-like"/>
    <property type="match status" value="1"/>
</dbReference>
<evidence type="ECO:0000256" key="3">
    <source>
        <dbReference type="ARBA" id="ARBA00023134"/>
    </source>
</evidence>
<evidence type="ECO:0000256" key="2">
    <source>
        <dbReference type="ARBA" id="ARBA00022741"/>
    </source>
</evidence>